<gene>
    <name evidence="1" type="ORF">NPIL_381791</name>
</gene>
<reference evidence="1" key="1">
    <citation type="submission" date="2020-08" db="EMBL/GenBank/DDBJ databases">
        <title>Multicomponent nature underlies the extraordinary mechanical properties of spider dragline silk.</title>
        <authorList>
            <person name="Kono N."/>
            <person name="Nakamura H."/>
            <person name="Mori M."/>
            <person name="Yoshida Y."/>
            <person name="Ohtoshi R."/>
            <person name="Malay A.D."/>
            <person name="Moran D.A.P."/>
            <person name="Tomita M."/>
            <person name="Numata K."/>
            <person name="Arakawa K."/>
        </authorList>
    </citation>
    <scope>NUCLEOTIDE SEQUENCE</scope>
</reference>
<name>A0A8X6T7F5_NEPPI</name>
<dbReference type="AlphaFoldDB" id="A0A8X6T7F5"/>
<accession>A0A8X6T7F5</accession>
<dbReference type="Proteomes" id="UP000887013">
    <property type="component" value="Unassembled WGS sequence"/>
</dbReference>
<evidence type="ECO:0000313" key="2">
    <source>
        <dbReference type="Proteomes" id="UP000887013"/>
    </source>
</evidence>
<keyword evidence="2" id="KW-1185">Reference proteome</keyword>
<evidence type="ECO:0000313" key="1">
    <source>
        <dbReference type="EMBL" id="GFS84820.1"/>
    </source>
</evidence>
<protein>
    <submittedName>
        <fullName evidence="1">Uncharacterized protein</fullName>
    </submittedName>
</protein>
<proteinExistence type="predicted"/>
<dbReference type="EMBL" id="BMAW01003659">
    <property type="protein sequence ID" value="GFS84820.1"/>
    <property type="molecule type" value="Genomic_DNA"/>
</dbReference>
<organism evidence="1 2">
    <name type="scientific">Nephila pilipes</name>
    <name type="common">Giant wood spider</name>
    <name type="synonym">Nephila maculata</name>
    <dbReference type="NCBI Taxonomy" id="299642"/>
    <lineage>
        <taxon>Eukaryota</taxon>
        <taxon>Metazoa</taxon>
        <taxon>Ecdysozoa</taxon>
        <taxon>Arthropoda</taxon>
        <taxon>Chelicerata</taxon>
        <taxon>Arachnida</taxon>
        <taxon>Araneae</taxon>
        <taxon>Araneomorphae</taxon>
        <taxon>Entelegynae</taxon>
        <taxon>Araneoidea</taxon>
        <taxon>Nephilidae</taxon>
        <taxon>Nephila</taxon>
    </lineage>
</organism>
<comment type="caution">
    <text evidence="1">The sequence shown here is derived from an EMBL/GenBank/DDBJ whole genome shotgun (WGS) entry which is preliminary data.</text>
</comment>
<sequence>MEVSDPQVESRPVPSEQRVLWRIHRKQRSDSSDLNFRLVMVASLVVVIEQEGQRRYARRCVIEEIHDGHVLAEFSVRVDLFKTCRSQTMKFLPALLPLFLS</sequence>